<feature type="domain" description="PA14" evidence="5">
    <location>
        <begin position="37"/>
        <end position="181"/>
    </location>
</feature>
<evidence type="ECO:0000259" key="4">
    <source>
        <dbReference type="PROSITE" id="PS50853"/>
    </source>
</evidence>
<dbReference type="SMART" id="SM00060">
    <property type="entry name" value="FN3"/>
    <property type="match status" value="3"/>
</dbReference>
<name>A0ABU8AQ24_9ACTN</name>
<dbReference type="InterPro" id="IPR036116">
    <property type="entry name" value="FN3_sf"/>
</dbReference>
<dbReference type="PROSITE" id="PS51820">
    <property type="entry name" value="PA14"/>
    <property type="match status" value="1"/>
</dbReference>
<sequence>MTPPRRTAAAAATAVVLATAGGLLTATAMPASAAVTCASPVFKRQFFANTSFSGTPKKTDCDSAIDQDWGTGAPATGVPSNNFGVRWTVTRDFGSGGPFTLSVSGLDGIRVYLDPGTTEARKIDLWKNVSTTVSKTVNLTIPSGKHTLRVDYVNWTGSAKVKFAYAPRTSATVDQAKPLAPTGTGFDYIIEPYEYTTAVVTWARNKEMDLAGYRVYRKVAGTSAWTRVGTTTNLSHSDTPPSTGQSYTYEVRAYDKAGNESSGSADQGPIPTDDVTGPAAPVLGATAVEASNNLTWTASADAVNYRVFRKTVSATSYTTLADTTSTSYTDTSARYGTAYDYKVSAIDAAGNATASGVVRSTRSITPPQNVTVTTPSWGAVFTWTEPAGGDTADYRVLRSETSADGSRQWTTADCRSRKTSTDEAGDTVRSCTDYDGAHGVPYHYVMTRKNTAGLWSTGSAELTVTRPGDEIPPPPVTGLTAEPLEYGVKLDWDDSADADLDRYEVYEQPTQWGTPQYIGTVDGGRSETVLPEAADGESTHFIVVAHDIYGNSLIDTVDPNVDHWSQLASKVAVTELDLTPTSFPEETAACLLYASGIRAGGVNVDPDCDDSVVTGAAGLNVHRWDRATSQYVRVNDVPLAPGTTYWVDTTAPAGTTLHYVVSVVAQDGSETFTNVDSAVTLPSGS</sequence>
<evidence type="ECO:0000256" key="2">
    <source>
        <dbReference type="ARBA" id="ARBA00023326"/>
    </source>
</evidence>
<dbReference type="Gene3D" id="2.60.40.10">
    <property type="entry name" value="Immunoglobulins"/>
    <property type="match status" value="5"/>
</dbReference>
<evidence type="ECO:0000256" key="1">
    <source>
        <dbReference type="ARBA" id="ARBA00023295"/>
    </source>
</evidence>
<dbReference type="InterPro" id="IPR011658">
    <property type="entry name" value="PA14_dom"/>
</dbReference>
<keyword evidence="3" id="KW-0732">Signal</keyword>
<keyword evidence="7" id="KW-1185">Reference proteome</keyword>
<keyword evidence="1" id="KW-0378">Hydrolase</keyword>
<comment type="caution">
    <text evidence="6">The sequence shown here is derived from an EMBL/GenBank/DDBJ whole genome shotgun (WGS) entry which is preliminary data.</text>
</comment>
<dbReference type="InterPro" id="IPR003961">
    <property type="entry name" value="FN3_dom"/>
</dbReference>
<dbReference type="GeneID" id="96264495"/>
<keyword evidence="2" id="KW-0119">Carbohydrate metabolism</keyword>
<dbReference type="Pfam" id="PF07691">
    <property type="entry name" value="PA14"/>
    <property type="match status" value="1"/>
</dbReference>
<protein>
    <submittedName>
        <fullName evidence="6">PA14 domain-containing protein</fullName>
    </submittedName>
</protein>
<feature type="chain" id="PRO_5045767489" evidence="3">
    <location>
        <begin position="34"/>
        <end position="685"/>
    </location>
</feature>
<dbReference type="PROSITE" id="PS50853">
    <property type="entry name" value="FN3"/>
    <property type="match status" value="1"/>
</dbReference>
<feature type="domain" description="Fibronectin type-III" evidence="4">
    <location>
        <begin position="277"/>
        <end position="368"/>
    </location>
</feature>
<dbReference type="SUPFAM" id="SSF56988">
    <property type="entry name" value="Anthrax protective antigen"/>
    <property type="match status" value="1"/>
</dbReference>
<gene>
    <name evidence="6" type="ORF">QBA35_18150</name>
</gene>
<dbReference type="Proteomes" id="UP001310290">
    <property type="component" value="Unassembled WGS sequence"/>
</dbReference>
<evidence type="ECO:0000256" key="3">
    <source>
        <dbReference type="SAM" id="SignalP"/>
    </source>
</evidence>
<evidence type="ECO:0000259" key="5">
    <source>
        <dbReference type="PROSITE" id="PS51820"/>
    </source>
</evidence>
<dbReference type="InterPro" id="IPR013783">
    <property type="entry name" value="Ig-like_fold"/>
</dbReference>
<dbReference type="SMART" id="SM00758">
    <property type="entry name" value="PA14"/>
    <property type="match status" value="1"/>
</dbReference>
<organism evidence="6 7">
    <name type="scientific">Streptomyces bottropensis</name>
    <dbReference type="NCBI Taxonomy" id="42235"/>
    <lineage>
        <taxon>Bacteria</taxon>
        <taxon>Bacillati</taxon>
        <taxon>Actinomycetota</taxon>
        <taxon>Actinomycetes</taxon>
        <taxon>Kitasatosporales</taxon>
        <taxon>Streptomycetaceae</taxon>
        <taxon>Streptomyces</taxon>
    </lineage>
</organism>
<evidence type="ECO:0000313" key="7">
    <source>
        <dbReference type="Proteomes" id="UP001310290"/>
    </source>
</evidence>
<keyword evidence="2" id="KW-0624">Polysaccharide degradation</keyword>
<feature type="signal peptide" evidence="3">
    <location>
        <begin position="1"/>
        <end position="33"/>
    </location>
</feature>
<proteinExistence type="predicted"/>
<reference evidence="6" key="1">
    <citation type="submission" date="2023-04" db="EMBL/GenBank/DDBJ databases">
        <title>Genomic diversity of scab-causing Streptomyces spp. in the province of Quebec, Canada.</title>
        <authorList>
            <person name="Biessy A."/>
            <person name="Cadieux M."/>
            <person name="Ciotola M."/>
            <person name="Filion M."/>
        </authorList>
    </citation>
    <scope>NUCLEOTIDE SEQUENCE</scope>
    <source>
        <strain evidence="6">B21-115</strain>
    </source>
</reference>
<dbReference type="SUPFAM" id="SSF49265">
    <property type="entry name" value="Fibronectin type III"/>
    <property type="match status" value="3"/>
</dbReference>
<dbReference type="EMBL" id="JARULZ010000001">
    <property type="protein sequence ID" value="MEH0635225.1"/>
    <property type="molecule type" value="Genomic_DNA"/>
</dbReference>
<keyword evidence="1" id="KW-0326">Glycosidase</keyword>
<evidence type="ECO:0000313" key="6">
    <source>
        <dbReference type="EMBL" id="MEH0635225.1"/>
    </source>
</evidence>
<dbReference type="InterPro" id="IPR037524">
    <property type="entry name" value="PA14/GLEYA"/>
</dbReference>
<accession>A0ABU8AQ24</accession>
<dbReference type="RefSeq" id="WP_005483630.1">
    <property type="nucleotide sequence ID" value="NZ_JARULZ010000001.1"/>
</dbReference>